<evidence type="ECO:0000259" key="4">
    <source>
        <dbReference type="PROSITE" id="PS50850"/>
    </source>
</evidence>
<dbReference type="GO" id="GO:0022857">
    <property type="term" value="F:transmembrane transporter activity"/>
    <property type="evidence" value="ECO:0007669"/>
    <property type="project" value="InterPro"/>
</dbReference>
<dbReference type="Proteomes" id="UP000449547">
    <property type="component" value="Unassembled WGS sequence"/>
</dbReference>
<comment type="similarity">
    <text evidence="2">Belongs to the major facilitator superfamily. Monocarboxylate porter (TC 2.A.1.13) family.</text>
</comment>
<evidence type="ECO:0000256" key="2">
    <source>
        <dbReference type="ARBA" id="ARBA00006727"/>
    </source>
</evidence>
<feature type="transmembrane region" description="Helical" evidence="3">
    <location>
        <begin position="75"/>
        <end position="100"/>
    </location>
</feature>
<dbReference type="InterPro" id="IPR036259">
    <property type="entry name" value="MFS_trans_sf"/>
</dbReference>
<evidence type="ECO:0000256" key="1">
    <source>
        <dbReference type="ARBA" id="ARBA00004141"/>
    </source>
</evidence>
<dbReference type="VEuPathDB" id="FungiDB:DIURU_004664"/>
<protein>
    <recommendedName>
        <fullName evidence="4">Major facilitator superfamily (MFS) profile domain-containing protein</fullName>
    </recommendedName>
</protein>
<feature type="transmembrane region" description="Helical" evidence="3">
    <location>
        <begin position="446"/>
        <end position="464"/>
    </location>
</feature>
<feature type="transmembrane region" description="Helical" evidence="3">
    <location>
        <begin position="201"/>
        <end position="220"/>
    </location>
</feature>
<dbReference type="CDD" id="cd17352">
    <property type="entry name" value="MFS_MCT_SLC16"/>
    <property type="match status" value="1"/>
</dbReference>
<dbReference type="Pfam" id="PF07690">
    <property type="entry name" value="MFS_1"/>
    <property type="match status" value="1"/>
</dbReference>
<feature type="transmembrane region" description="Helical" evidence="3">
    <location>
        <begin position="415"/>
        <end position="434"/>
    </location>
</feature>
<dbReference type="InterPro" id="IPR050327">
    <property type="entry name" value="Proton-linked_MCT"/>
</dbReference>
<dbReference type="OrthoDB" id="6509908at2759"/>
<dbReference type="Gene3D" id="1.20.1250.20">
    <property type="entry name" value="MFS general substrate transporter like domains"/>
    <property type="match status" value="1"/>
</dbReference>
<comment type="caution">
    <text evidence="5">The sequence shown here is derived from an EMBL/GenBank/DDBJ whole genome shotgun (WGS) entry which is preliminary data.</text>
</comment>
<dbReference type="InterPro" id="IPR011701">
    <property type="entry name" value="MFS"/>
</dbReference>
<dbReference type="InterPro" id="IPR020846">
    <property type="entry name" value="MFS_dom"/>
</dbReference>
<evidence type="ECO:0000256" key="3">
    <source>
        <dbReference type="SAM" id="Phobius"/>
    </source>
</evidence>
<dbReference type="OMA" id="DLVWQIS"/>
<dbReference type="AlphaFoldDB" id="A0A642UGA7"/>
<feature type="transmembrane region" description="Helical" evidence="3">
    <location>
        <begin position="112"/>
        <end position="135"/>
    </location>
</feature>
<feature type="transmembrane region" description="Helical" evidence="3">
    <location>
        <begin position="349"/>
        <end position="371"/>
    </location>
</feature>
<dbReference type="GeneID" id="54783315"/>
<accession>A0A642UGA7</accession>
<comment type="subcellular location">
    <subcellularLocation>
        <location evidence="1">Membrane</location>
        <topology evidence="1">Multi-pass membrane protein</topology>
    </subcellularLocation>
</comment>
<sequence length="477" mass="51387">MNKTSGAREYTHDIALEHVVTGASHADTDMVTIPSASSAAVTACEALDAASAAPSSLDEDDHITYPDGGWEAYSVVLGSFLGLIATFGTLNSVGAVQAYVDSNQLASVPTSTVSWIFSIYIALSFLVGVVVGPYFDARGSFQPMVAGTVLLAIGYMCSAECTHVWQFVLAFSICLGVGNALCITPLISVISHWFLRKRGRATSSATIGGSVGGVVIPLMLRSLYPKVGFKWAIRILGFFCVGCMVCAIFLARARLGPTPPSERKRGHRLARLGHRLFDYTALKDWRFIFLTLGVWATELALMSAITYLPSYSMSHGMSESESYLLVTIFNATGIAGRIIPGYLSDIIGHYNIMVLTMVGTIVSTFVVWLPFGHLSQGMWAFSAIFGFFSATILSLTPVCLGVITPTDVFGQRYGLMYFFVSLANLGMIPVGGAIIGKGSHAEYQHFVEFVGAFAAFGTVCWWATRYFIVGNKLNAKI</sequence>
<dbReference type="EMBL" id="SWFT01000146">
    <property type="protein sequence ID" value="KAA8898380.1"/>
    <property type="molecule type" value="Genomic_DNA"/>
</dbReference>
<dbReference type="RefSeq" id="XP_034010501.1">
    <property type="nucleotide sequence ID" value="XM_034157562.1"/>
</dbReference>
<reference evidence="5 6" key="1">
    <citation type="submission" date="2019-07" db="EMBL/GenBank/DDBJ databases">
        <title>Genome assembly of two rare yeast pathogens: Diutina rugosa and Trichomonascus ciferrii.</title>
        <authorList>
            <person name="Mixao V."/>
            <person name="Saus E."/>
            <person name="Hansen A."/>
            <person name="Lass-Flor C."/>
            <person name="Gabaldon T."/>
        </authorList>
    </citation>
    <scope>NUCLEOTIDE SEQUENCE [LARGE SCALE GENOMIC DNA]</scope>
    <source>
        <strain evidence="5 6">CBS 613</strain>
    </source>
</reference>
<evidence type="ECO:0000313" key="6">
    <source>
        <dbReference type="Proteomes" id="UP000449547"/>
    </source>
</evidence>
<gene>
    <name evidence="5" type="ORF">DIURU_004664</name>
</gene>
<feature type="transmembrane region" description="Helical" evidence="3">
    <location>
        <begin position="169"/>
        <end position="195"/>
    </location>
</feature>
<feature type="transmembrane region" description="Helical" evidence="3">
    <location>
        <begin position="287"/>
        <end position="310"/>
    </location>
</feature>
<organism evidence="5 6">
    <name type="scientific">Diutina rugosa</name>
    <name type="common">Yeast</name>
    <name type="synonym">Candida rugosa</name>
    <dbReference type="NCBI Taxonomy" id="5481"/>
    <lineage>
        <taxon>Eukaryota</taxon>
        <taxon>Fungi</taxon>
        <taxon>Dikarya</taxon>
        <taxon>Ascomycota</taxon>
        <taxon>Saccharomycotina</taxon>
        <taxon>Pichiomycetes</taxon>
        <taxon>Debaryomycetaceae</taxon>
        <taxon>Diutina</taxon>
    </lineage>
</organism>
<keyword evidence="6" id="KW-1185">Reference proteome</keyword>
<feature type="transmembrane region" description="Helical" evidence="3">
    <location>
        <begin position="322"/>
        <end position="343"/>
    </location>
</feature>
<feature type="domain" description="Major facilitator superfamily (MFS) profile" evidence="4">
    <location>
        <begin position="71"/>
        <end position="477"/>
    </location>
</feature>
<dbReference type="PANTHER" id="PTHR11360:SF177">
    <property type="entry name" value="RIBOFLAVIN TRANSPORTER MCH5"/>
    <property type="match status" value="1"/>
</dbReference>
<keyword evidence="3" id="KW-0472">Membrane</keyword>
<feature type="transmembrane region" description="Helical" evidence="3">
    <location>
        <begin position="232"/>
        <end position="251"/>
    </location>
</feature>
<dbReference type="SUPFAM" id="SSF103473">
    <property type="entry name" value="MFS general substrate transporter"/>
    <property type="match status" value="1"/>
</dbReference>
<dbReference type="GO" id="GO:0032218">
    <property type="term" value="P:riboflavin transport"/>
    <property type="evidence" value="ECO:0007669"/>
    <property type="project" value="TreeGrafter"/>
</dbReference>
<evidence type="ECO:0000313" key="5">
    <source>
        <dbReference type="EMBL" id="KAA8898380.1"/>
    </source>
</evidence>
<proteinExistence type="inferred from homology"/>
<dbReference type="GO" id="GO:0016020">
    <property type="term" value="C:membrane"/>
    <property type="evidence" value="ECO:0007669"/>
    <property type="project" value="UniProtKB-SubCell"/>
</dbReference>
<feature type="transmembrane region" description="Helical" evidence="3">
    <location>
        <begin position="378"/>
        <end position="403"/>
    </location>
</feature>
<keyword evidence="3" id="KW-0812">Transmembrane</keyword>
<keyword evidence="3" id="KW-1133">Transmembrane helix</keyword>
<dbReference type="PANTHER" id="PTHR11360">
    <property type="entry name" value="MONOCARBOXYLATE TRANSPORTER"/>
    <property type="match status" value="1"/>
</dbReference>
<name>A0A642UGA7_DIURU</name>
<dbReference type="PROSITE" id="PS50850">
    <property type="entry name" value="MFS"/>
    <property type="match status" value="1"/>
</dbReference>